<reference evidence="2" key="1">
    <citation type="journal article" date="2014" name="Int. J. Syst. Evol. Microbiol.">
        <title>Complete genome sequence of Corynebacterium casei LMG S-19264T (=DSM 44701T), isolated from a smear-ripened cheese.</title>
        <authorList>
            <consortium name="US DOE Joint Genome Institute (JGI-PGF)"/>
            <person name="Walter F."/>
            <person name="Albersmeier A."/>
            <person name="Kalinowski J."/>
            <person name="Ruckert C."/>
        </authorList>
    </citation>
    <scope>NUCLEOTIDE SEQUENCE</scope>
    <source>
        <strain evidence="2">CGMCC 1.15034</strain>
    </source>
</reference>
<reference evidence="2" key="2">
    <citation type="submission" date="2022-12" db="EMBL/GenBank/DDBJ databases">
        <authorList>
            <person name="Sun Q."/>
            <person name="Zhou Y."/>
        </authorList>
    </citation>
    <scope>NUCLEOTIDE SEQUENCE</scope>
    <source>
        <strain evidence="2">CGMCC 1.15034</strain>
    </source>
</reference>
<protein>
    <submittedName>
        <fullName evidence="2">Uncharacterized protein</fullName>
    </submittedName>
</protein>
<feature type="compositionally biased region" description="Basic and acidic residues" evidence="1">
    <location>
        <begin position="38"/>
        <end position="52"/>
    </location>
</feature>
<dbReference type="EMBL" id="BMHC01000040">
    <property type="protein sequence ID" value="GGI34174.1"/>
    <property type="molecule type" value="Genomic_DNA"/>
</dbReference>
<dbReference type="Proteomes" id="UP000625079">
    <property type="component" value="Unassembled WGS sequence"/>
</dbReference>
<accession>A0AA87WDC0</accession>
<evidence type="ECO:0000313" key="2">
    <source>
        <dbReference type="EMBL" id="GGI34174.1"/>
    </source>
</evidence>
<sequence length="70" mass="7250">MQASDPLDPRAVLGAVKAQPGNAGASRKPSATAGLDRPCARRDRRSAGRDEGTALGSNKGTEQNEEQAMT</sequence>
<feature type="region of interest" description="Disordered" evidence="1">
    <location>
        <begin position="1"/>
        <end position="70"/>
    </location>
</feature>
<name>A0AA87WDC0_9BRAD</name>
<evidence type="ECO:0000256" key="1">
    <source>
        <dbReference type="SAM" id="MobiDB-lite"/>
    </source>
</evidence>
<comment type="caution">
    <text evidence="2">The sequence shown here is derived from an EMBL/GenBank/DDBJ whole genome shotgun (WGS) entry which is preliminary data.</text>
</comment>
<organism evidence="2 3">
    <name type="scientific">Bradyrhizobium guangdongense</name>
    <dbReference type="NCBI Taxonomy" id="1325090"/>
    <lineage>
        <taxon>Bacteria</taxon>
        <taxon>Pseudomonadati</taxon>
        <taxon>Pseudomonadota</taxon>
        <taxon>Alphaproteobacteria</taxon>
        <taxon>Hyphomicrobiales</taxon>
        <taxon>Nitrobacteraceae</taxon>
        <taxon>Bradyrhizobium</taxon>
    </lineage>
</organism>
<dbReference type="AlphaFoldDB" id="A0AA87WDC0"/>
<evidence type="ECO:0000313" key="3">
    <source>
        <dbReference type="Proteomes" id="UP000625079"/>
    </source>
</evidence>
<proteinExistence type="predicted"/>
<feature type="compositionally biased region" description="Polar residues" evidence="1">
    <location>
        <begin position="55"/>
        <end position="70"/>
    </location>
</feature>
<gene>
    <name evidence="2" type="ORF">GCM10010987_78090</name>
</gene>